<keyword evidence="3" id="KW-1185">Reference proteome</keyword>
<dbReference type="EMBL" id="CACRXK020014751">
    <property type="protein sequence ID" value="CAB4027351.1"/>
    <property type="molecule type" value="Genomic_DNA"/>
</dbReference>
<proteinExistence type="predicted"/>
<dbReference type="InterPro" id="IPR002048">
    <property type="entry name" value="EF_hand_dom"/>
</dbReference>
<feature type="domain" description="EF-hand" evidence="1">
    <location>
        <begin position="23"/>
        <end position="58"/>
    </location>
</feature>
<comment type="caution">
    <text evidence="2">The sequence shown here is derived from an EMBL/GenBank/DDBJ whole genome shotgun (WGS) entry which is preliminary data.</text>
</comment>
<protein>
    <submittedName>
        <fullName evidence="2">FAM188A, partial</fullName>
    </submittedName>
</protein>
<sequence>MENRCPMVLMFTEGSEENVDRKRPVDNAIRIFQAFDTQENGFIERNKLKDVLEALELESDPDYVSFMESCLDPDSSGIILLHTFLQMFYPKEKESISEQSDFARSFAVYHYNGLAKCCGKEDNRKKVVYSEGVCTLLSGDVICLSDGQFLNCLRTKWPYVIIDWKTEPKPSLN</sequence>
<dbReference type="OrthoDB" id="9981542at2759"/>
<dbReference type="PROSITE" id="PS50222">
    <property type="entry name" value="EF_HAND_2"/>
    <property type="match status" value="1"/>
</dbReference>
<gene>
    <name evidence="2" type="ORF">PACLA_8A042708</name>
</gene>
<evidence type="ECO:0000313" key="3">
    <source>
        <dbReference type="Proteomes" id="UP001152795"/>
    </source>
</evidence>
<dbReference type="SUPFAM" id="SSF47473">
    <property type="entry name" value="EF-hand"/>
    <property type="match status" value="1"/>
</dbReference>
<dbReference type="GO" id="GO:0005509">
    <property type="term" value="F:calcium ion binding"/>
    <property type="evidence" value="ECO:0007669"/>
    <property type="project" value="InterPro"/>
</dbReference>
<name>A0A7D9L830_PARCT</name>
<accession>A0A7D9L830</accession>
<dbReference type="InterPro" id="IPR011992">
    <property type="entry name" value="EF-hand-dom_pair"/>
</dbReference>
<dbReference type="Proteomes" id="UP001152795">
    <property type="component" value="Unassembled WGS sequence"/>
</dbReference>
<evidence type="ECO:0000313" key="2">
    <source>
        <dbReference type="EMBL" id="CAB4027351.1"/>
    </source>
</evidence>
<evidence type="ECO:0000259" key="1">
    <source>
        <dbReference type="PROSITE" id="PS50222"/>
    </source>
</evidence>
<reference evidence="2" key="1">
    <citation type="submission" date="2020-04" db="EMBL/GenBank/DDBJ databases">
        <authorList>
            <person name="Alioto T."/>
            <person name="Alioto T."/>
            <person name="Gomez Garrido J."/>
        </authorList>
    </citation>
    <scope>NUCLEOTIDE SEQUENCE</scope>
    <source>
        <strain evidence="2">A484AB</strain>
    </source>
</reference>
<organism evidence="2 3">
    <name type="scientific">Paramuricea clavata</name>
    <name type="common">Red gorgonian</name>
    <name type="synonym">Violescent sea-whip</name>
    <dbReference type="NCBI Taxonomy" id="317549"/>
    <lineage>
        <taxon>Eukaryota</taxon>
        <taxon>Metazoa</taxon>
        <taxon>Cnidaria</taxon>
        <taxon>Anthozoa</taxon>
        <taxon>Octocorallia</taxon>
        <taxon>Malacalcyonacea</taxon>
        <taxon>Plexauridae</taxon>
        <taxon>Paramuricea</taxon>
    </lineage>
</organism>
<dbReference type="Gene3D" id="1.10.238.10">
    <property type="entry name" value="EF-hand"/>
    <property type="match status" value="1"/>
</dbReference>
<dbReference type="AlphaFoldDB" id="A0A7D9L830"/>